<protein>
    <recommendedName>
        <fullName evidence="13 14">Ferrous iron transport protein B</fullName>
    </recommendedName>
</protein>
<name>A7NRT9_ROSCS</name>
<feature type="transmembrane region" description="Helical" evidence="15">
    <location>
        <begin position="131"/>
        <end position="149"/>
    </location>
</feature>
<sequence length="577" mass="61799">MTTLDRSFHQASAPFRYPPPIETELDRLADLFARLPGLADAYPPRWLAIQALEGDEALMHAIRSLGGSAAVAALDESLERLRAVYGDDLDVALVDQRYRFVHTVATQAVRRLSTAPVTLSDRIDRVVTHRWLGIPIFLAVMWVVFKLTTDVAAPFVDWLDGVLSGPVSRWVVALLALFGAEDGWVASLMVDGVVAGVGGVLAFVPVLLALYFALALLEDSGYMARAAFVMDRLMRALGLHGKSFLPMIVGFGCSVPAIYATRTLDSRRDRILTGLLVPFMSCSARLPVYVLIAMVFFPAHAGQVIFGLYLTGITVAVGMGALLRHTLFRHQPQAPFVLELPPYRMPTLRSIWRQMWERTSSFIRKAGTIILATSIVVWLLLAVPVGGEGRFAETPVDQSAFAAVANGVTPVFAPLGFGRWETSGALVTGLIAKEVVVGTLAQAYGSTEGEIAPPDEPATLTNDLTGIVGGFGAAVGDALRALPGIIGINLVEAEEEPIAEGLASAIRAGFMESSGGQGALAALAFLVFVLLYTPCVAALAANRHEFGASWMLVSLLGQFAIAWLAAFIVFQGGLVLR</sequence>
<feature type="transmembrane region" description="Helical" evidence="15">
    <location>
        <begin position="237"/>
        <end position="259"/>
    </location>
</feature>
<evidence type="ECO:0000256" key="4">
    <source>
        <dbReference type="ARBA" id="ARBA00022475"/>
    </source>
</evidence>
<dbReference type="HOGENOM" id="CLU_013350_5_1_0"/>
<evidence type="ECO:0000313" key="19">
    <source>
        <dbReference type="EMBL" id="ABU60285.1"/>
    </source>
</evidence>
<dbReference type="InterPro" id="IPR011640">
    <property type="entry name" value="Fe2_transport_prot_B_C"/>
</dbReference>
<reference evidence="19 20" key="1">
    <citation type="submission" date="2007-08" db="EMBL/GenBank/DDBJ databases">
        <title>Complete sequence of Roseiflexus castenholzii DSM 13941.</title>
        <authorList>
            <consortium name="US DOE Joint Genome Institute"/>
            <person name="Copeland A."/>
            <person name="Lucas S."/>
            <person name="Lapidus A."/>
            <person name="Barry K."/>
            <person name="Glavina del Rio T."/>
            <person name="Dalin E."/>
            <person name="Tice H."/>
            <person name="Pitluck S."/>
            <person name="Thompson L.S."/>
            <person name="Brettin T."/>
            <person name="Bruce D."/>
            <person name="Detter J.C."/>
            <person name="Han C."/>
            <person name="Tapia R."/>
            <person name="Schmutz J."/>
            <person name="Larimer F."/>
            <person name="Land M."/>
            <person name="Hauser L."/>
            <person name="Kyrpides N."/>
            <person name="Mikhailova N."/>
            <person name="Bryant D.A."/>
            <person name="Hanada S."/>
            <person name="Tsukatani Y."/>
            <person name="Richardson P."/>
        </authorList>
    </citation>
    <scope>NUCLEOTIDE SEQUENCE [LARGE SCALE GENOMIC DNA]</scope>
    <source>
        <strain evidence="20">DSM 13941 / HLO8</strain>
    </source>
</reference>
<evidence type="ECO:0000256" key="12">
    <source>
        <dbReference type="ARBA" id="ARBA00023136"/>
    </source>
</evidence>
<keyword evidence="9 15" id="KW-0408">Iron</keyword>
<keyword evidence="7" id="KW-0547">Nucleotide-binding</keyword>
<feature type="domain" description="FeoB cytosolic helical" evidence="18">
    <location>
        <begin position="17"/>
        <end position="110"/>
    </location>
</feature>
<keyword evidence="5 15" id="KW-0410">Iron transport</keyword>
<dbReference type="Pfam" id="PF17910">
    <property type="entry name" value="FeoB_Cyto"/>
    <property type="match status" value="1"/>
</dbReference>
<dbReference type="AlphaFoldDB" id="A7NRT9"/>
<evidence type="ECO:0000256" key="13">
    <source>
        <dbReference type="ARBA" id="ARBA00031200"/>
    </source>
</evidence>
<evidence type="ECO:0000256" key="10">
    <source>
        <dbReference type="ARBA" id="ARBA00023065"/>
    </source>
</evidence>
<keyword evidence="4" id="KW-1003">Cell membrane</keyword>
<keyword evidence="12 15" id="KW-0472">Membrane</keyword>
<organism evidence="19 20">
    <name type="scientific">Roseiflexus castenholzii (strain DSM 13941 / HLO8)</name>
    <dbReference type="NCBI Taxonomy" id="383372"/>
    <lineage>
        <taxon>Bacteria</taxon>
        <taxon>Bacillati</taxon>
        <taxon>Chloroflexota</taxon>
        <taxon>Chloroflexia</taxon>
        <taxon>Chloroflexales</taxon>
        <taxon>Roseiflexineae</taxon>
        <taxon>Roseiflexaceae</taxon>
        <taxon>Roseiflexus</taxon>
    </lineage>
</organism>
<dbReference type="InterPro" id="IPR041069">
    <property type="entry name" value="FeoB_Cyto"/>
</dbReference>
<evidence type="ECO:0000259" key="17">
    <source>
        <dbReference type="Pfam" id="PF07670"/>
    </source>
</evidence>
<evidence type="ECO:0000256" key="3">
    <source>
        <dbReference type="ARBA" id="ARBA00022448"/>
    </source>
</evidence>
<evidence type="ECO:0000256" key="5">
    <source>
        <dbReference type="ARBA" id="ARBA00022496"/>
    </source>
</evidence>
<feature type="transmembrane region" description="Helical" evidence="15">
    <location>
        <begin position="362"/>
        <end position="381"/>
    </location>
</feature>
<dbReference type="Pfam" id="PF07670">
    <property type="entry name" value="Gate"/>
    <property type="match status" value="2"/>
</dbReference>
<keyword evidence="8 15" id="KW-1133">Transmembrane helix</keyword>
<evidence type="ECO:0000313" key="20">
    <source>
        <dbReference type="Proteomes" id="UP000000263"/>
    </source>
</evidence>
<feature type="transmembrane region" description="Helical" evidence="15">
    <location>
        <begin position="519"/>
        <end position="541"/>
    </location>
</feature>
<evidence type="ECO:0000256" key="2">
    <source>
        <dbReference type="ARBA" id="ARBA00004651"/>
    </source>
</evidence>
<comment type="function">
    <text evidence="1 15">Probable transporter of a GTP-driven Fe(2+) uptake system.</text>
</comment>
<dbReference type="InterPro" id="IPR050860">
    <property type="entry name" value="FeoB_GTPase"/>
</dbReference>
<dbReference type="PANTHER" id="PTHR43185:SF1">
    <property type="entry name" value="FE(2+) TRANSPORTER FEOB"/>
    <property type="match status" value="1"/>
</dbReference>
<dbReference type="OrthoDB" id="9809127at2"/>
<keyword evidence="10" id="KW-0406">Ion transport</keyword>
<keyword evidence="3 15" id="KW-0813">Transport</keyword>
<dbReference type="Gene3D" id="1.10.287.1770">
    <property type="match status" value="1"/>
</dbReference>
<keyword evidence="20" id="KW-1185">Reference proteome</keyword>
<feature type="domain" description="Ferrous iron transport protein B C-terminal" evidence="16">
    <location>
        <begin position="305"/>
        <end position="358"/>
    </location>
</feature>
<feature type="transmembrane region" description="Helical" evidence="15">
    <location>
        <begin position="548"/>
        <end position="570"/>
    </location>
</feature>
<evidence type="ECO:0000256" key="8">
    <source>
        <dbReference type="ARBA" id="ARBA00022989"/>
    </source>
</evidence>
<evidence type="ECO:0000259" key="18">
    <source>
        <dbReference type="Pfam" id="PF17910"/>
    </source>
</evidence>
<dbReference type="NCBIfam" id="TIGR00437">
    <property type="entry name" value="feoB"/>
    <property type="match status" value="1"/>
</dbReference>
<keyword evidence="6 15" id="KW-0812">Transmembrane</keyword>
<dbReference type="GO" id="GO:0005886">
    <property type="term" value="C:plasma membrane"/>
    <property type="evidence" value="ECO:0007669"/>
    <property type="project" value="UniProtKB-SubCell"/>
</dbReference>
<feature type="domain" description="Nucleoside transporter/FeoB GTPase Gate" evidence="17">
    <location>
        <begin position="201"/>
        <end position="293"/>
    </location>
</feature>
<comment type="similarity">
    <text evidence="15">Belongs to the TRAFAC class TrmE-Era-EngA-EngB-Septin-like GTPase superfamily. FeoB GTPase (TC 9.A.8) family.</text>
</comment>
<comment type="subcellular location">
    <subcellularLocation>
        <location evidence="15">Cell inner membrane</location>
        <topology evidence="15">Multi-pass membrane protein</topology>
    </subcellularLocation>
    <subcellularLocation>
        <location evidence="2">Cell membrane</location>
        <topology evidence="2">Multi-pass membrane protein</topology>
    </subcellularLocation>
</comment>
<dbReference type="InterPro" id="IPR011642">
    <property type="entry name" value="Gate_dom"/>
</dbReference>
<evidence type="ECO:0000256" key="14">
    <source>
        <dbReference type="NCBIfam" id="TIGR00437"/>
    </source>
</evidence>
<feature type="transmembrane region" description="Helical" evidence="15">
    <location>
        <begin position="192"/>
        <end position="217"/>
    </location>
</feature>
<evidence type="ECO:0000256" key="6">
    <source>
        <dbReference type="ARBA" id="ARBA00022692"/>
    </source>
</evidence>
<proteinExistence type="inferred from homology"/>
<dbReference type="GO" id="GO:0015093">
    <property type="term" value="F:ferrous iron transmembrane transporter activity"/>
    <property type="evidence" value="ECO:0007669"/>
    <property type="project" value="UniProtKB-UniRule"/>
</dbReference>
<dbReference type="eggNOG" id="COG0370">
    <property type="taxonomic scope" value="Bacteria"/>
</dbReference>
<dbReference type="EMBL" id="CP000804">
    <property type="protein sequence ID" value="ABU60285.1"/>
    <property type="molecule type" value="Genomic_DNA"/>
</dbReference>
<feature type="transmembrane region" description="Helical" evidence="15">
    <location>
        <begin position="271"/>
        <end position="297"/>
    </location>
</feature>
<dbReference type="KEGG" id="rca:Rcas_4258"/>
<accession>A7NRT9</accession>
<evidence type="ECO:0000256" key="1">
    <source>
        <dbReference type="ARBA" id="ARBA00003926"/>
    </source>
</evidence>
<dbReference type="STRING" id="383372.Rcas_4258"/>
<evidence type="ECO:0000256" key="7">
    <source>
        <dbReference type="ARBA" id="ARBA00022741"/>
    </source>
</evidence>
<feature type="transmembrane region" description="Helical" evidence="15">
    <location>
        <begin position="303"/>
        <end position="323"/>
    </location>
</feature>
<evidence type="ECO:0000256" key="11">
    <source>
        <dbReference type="ARBA" id="ARBA00023134"/>
    </source>
</evidence>
<evidence type="ECO:0000256" key="9">
    <source>
        <dbReference type="ARBA" id="ARBA00023004"/>
    </source>
</evidence>
<evidence type="ECO:0000259" key="16">
    <source>
        <dbReference type="Pfam" id="PF07664"/>
    </source>
</evidence>
<feature type="transmembrane region" description="Helical" evidence="15">
    <location>
        <begin position="161"/>
        <end position="180"/>
    </location>
</feature>
<dbReference type="GO" id="GO:0005525">
    <property type="term" value="F:GTP binding"/>
    <property type="evidence" value="ECO:0007669"/>
    <property type="project" value="UniProtKB-KW"/>
</dbReference>
<keyword evidence="11 15" id="KW-0342">GTP-binding</keyword>
<dbReference type="PANTHER" id="PTHR43185">
    <property type="entry name" value="FERROUS IRON TRANSPORT PROTEIN B"/>
    <property type="match status" value="1"/>
</dbReference>
<evidence type="ECO:0000256" key="15">
    <source>
        <dbReference type="RuleBase" id="RU362098"/>
    </source>
</evidence>
<dbReference type="Proteomes" id="UP000000263">
    <property type="component" value="Chromosome"/>
</dbReference>
<dbReference type="Pfam" id="PF07664">
    <property type="entry name" value="FeoB_C"/>
    <property type="match status" value="1"/>
</dbReference>
<gene>
    <name evidence="19" type="ordered locus">Rcas_4258</name>
</gene>
<feature type="domain" description="Nucleoside transporter/FeoB GTPase Gate" evidence="17">
    <location>
        <begin position="364"/>
        <end position="547"/>
    </location>
</feature>
<dbReference type="InterPro" id="IPR003373">
    <property type="entry name" value="Fe2_transport_prot-B"/>
</dbReference>